<organism evidence="1 2">
    <name type="scientific">Paramarasmius palmivorus</name>
    <dbReference type="NCBI Taxonomy" id="297713"/>
    <lineage>
        <taxon>Eukaryota</taxon>
        <taxon>Fungi</taxon>
        <taxon>Dikarya</taxon>
        <taxon>Basidiomycota</taxon>
        <taxon>Agaricomycotina</taxon>
        <taxon>Agaricomycetes</taxon>
        <taxon>Agaricomycetidae</taxon>
        <taxon>Agaricales</taxon>
        <taxon>Marasmiineae</taxon>
        <taxon>Marasmiaceae</taxon>
        <taxon>Paramarasmius</taxon>
    </lineage>
</organism>
<comment type="caution">
    <text evidence="1">The sequence shown here is derived from an EMBL/GenBank/DDBJ whole genome shotgun (WGS) entry which is preliminary data.</text>
</comment>
<reference evidence="1 2" key="1">
    <citation type="submission" date="2024-01" db="EMBL/GenBank/DDBJ databases">
        <title>A draft genome for a cacao thread blight-causing isolate of Paramarasmius palmivorus.</title>
        <authorList>
            <person name="Baruah I.K."/>
            <person name="Bukari Y."/>
            <person name="Amoako-Attah I."/>
            <person name="Meinhardt L.W."/>
            <person name="Bailey B.A."/>
            <person name="Cohen S.P."/>
        </authorList>
    </citation>
    <scope>NUCLEOTIDE SEQUENCE [LARGE SCALE GENOMIC DNA]</scope>
    <source>
        <strain evidence="1 2">GH-12</strain>
    </source>
</reference>
<dbReference type="EMBL" id="JAYKXP010000176">
    <property type="protein sequence ID" value="KAK7021087.1"/>
    <property type="molecule type" value="Genomic_DNA"/>
</dbReference>
<gene>
    <name evidence="1" type="ORF">VNI00_017533</name>
</gene>
<dbReference type="Proteomes" id="UP001383192">
    <property type="component" value="Unassembled WGS sequence"/>
</dbReference>
<evidence type="ECO:0000313" key="2">
    <source>
        <dbReference type="Proteomes" id="UP001383192"/>
    </source>
</evidence>
<protein>
    <submittedName>
        <fullName evidence="1">Uncharacterized protein</fullName>
    </submittedName>
</protein>
<keyword evidence="2" id="KW-1185">Reference proteome</keyword>
<accession>A0AAW0B507</accession>
<proteinExistence type="predicted"/>
<evidence type="ECO:0000313" key="1">
    <source>
        <dbReference type="EMBL" id="KAK7021087.1"/>
    </source>
</evidence>
<dbReference type="AlphaFoldDB" id="A0AAW0B507"/>
<sequence>MIATMIVVDGGRTRLKLDLRDNLTSIDFHNKSIAAIKFRLKLEHSFDKIWLSQSSKIFNELNIIDTDKECYWLFERCYFIEIKSRSVASELGNPLYEGHVYLFIEPPSMSLTEDKSWRTKPHFWSLNETGEPKMSEEECARLYLPEVTVMRPNSVRHYWQEEVYKAIEEWQIARGFDPKTSDWAQSMGYPEMQVVGTRRPNRFEEVVDDTLNMPGSWRE</sequence>
<name>A0AAW0B507_9AGAR</name>